<evidence type="ECO:0000259" key="1">
    <source>
        <dbReference type="PROSITE" id="PS51186"/>
    </source>
</evidence>
<dbReference type="PANTHER" id="PTHR43233:SF1">
    <property type="entry name" value="FAMILY N-ACETYLTRANSFERASE, PUTATIVE (AFU_ORTHOLOGUE AFUA_6G03350)-RELATED"/>
    <property type="match status" value="1"/>
</dbReference>
<evidence type="ECO:0000313" key="2">
    <source>
        <dbReference type="EMBL" id="AUH02458.1"/>
    </source>
</evidence>
<evidence type="ECO:0000313" key="4">
    <source>
        <dbReference type="Proteomes" id="UP000017700"/>
    </source>
</evidence>
<reference evidence="3 4" key="1">
    <citation type="journal article" date="2013" name="Genome Announc.">
        <title>Draft genome sequence of Serratia sp. strain ATCC 39006, a model bacterium for analysis of the biosynthesis and regulation of prodigiosin, a carbapenem, and gas vesicles.</title>
        <authorList>
            <person name="Fineran P.C."/>
            <person name="Iglesias Cans M.C."/>
            <person name="Ramsay J.P."/>
            <person name="Wilf N.M."/>
            <person name="Cossyleon D."/>
            <person name="McNeil M.B."/>
            <person name="Williamson N.R."/>
            <person name="Monson R.E."/>
            <person name="Becher S.A."/>
            <person name="Stanton J.A."/>
            <person name="Brugger K."/>
            <person name="Brown S.D."/>
            <person name="Salmond G.P."/>
        </authorList>
    </citation>
    <scope>NUCLEOTIDE SEQUENCE [LARGE SCALE GENOMIC DNA]</scope>
    <source>
        <strain evidence="3">ATCC 39006</strain>
        <strain evidence="4">ATCC 39006 / SC 11482</strain>
    </source>
</reference>
<dbReference type="EMBL" id="CP025085">
    <property type="protein sequence ID" value="AUH02458.1"/>
    <property type="molecule type" value="Genomic_DNA"/>
</dbReference>
<keyword evidence="4" id="KW-1185">Reference proteome</keyword>
<dbReference type="Pfam" id="PF13673">
    <property type="entry name" value="Acetyltransf_10"/>
    <property type="match status" value="1"/>
</dbReference>
<dbReference type="CDD" id="cd04301">
    <property type="entry name" value="NAT_SF"/>
    <property type="match status" value="1"/>
</dbReference>
<feature type="domain" description="N-acetyltransferase" evidence="1">
    <location>
        <begin position="3"/>
        <end position="137"/>
    </location>
</feature>
<dbReference type="AlphaFoldDB" id="A0A2I5TD10"/>
<reference evidence="3" key="4">
    <citation type="submission" date="2017-11" db="EMBL/GenBank/DDBJ databases">
        <title>Complete genome sequence of Serratia sp. ATCC 39006.</title>
        <authorList>
            <person name="Hampton H.G."/>
            <person name="Jackson S.A."/>
            <person name="Jauregui R."/>
            <person name="Poulter G.T.M."/>
            <person name="Salmond G.P.C."/>
            <person name="Fineran P.C."/>
        </authorList>
    </citation>
    <scope>NUCLEOTIDE SEQUENCE</scope>
    <source>
        <strain evidence="3">ATCC 39006</strain>
    </source>
</reference>
<dbReference type="OrthoDB" id="9775804at2"/>
<gene>
    <name evidence="2" type="ORF">CWC46_08580</name>
    <name evidence="3" type="ORF">Ser39006_008585</name>
</gene>
<evidence type="ECO:0000313" key="5">
    <source>
        <dbReference type="Proteomes" id="UP000233778"/>
    </source>
</evidence>
<dbReference type="InterPro" id="IPR053144">
    <property type="entry name" value="Acetyltransferase_Butenolide"/>
</dbReference>
<name>A0A2I5TD10_SERS3</name>
<dbReference type="STRING" id="104623.Ser39006_03738"/>
<accession>A0A2I5TD10</accession>
<reference evidence="2 5" key="3">
    <citation type="submission" date="2017-11" db="EMBL/GenBank/DDBJ databases">
        <title>Complete genome sequence of Serratia sp. ATCC 39006 LacA.</title>
        <authorList>
            <person name="Hampton H.G."/>
            <person name="Jackson S.A."/>
            <person name="Jauregui R."/>
            <person name="Poulter G.T.M."/>
            <person name="Salmond G.P.C."/>
            <person name="Fineran P.C."/>
        </authorList>
    </citation>
    <scope>NUCLEOTIDE SEQUENCE [LARGE SCALE GENOMIC DNA]</scope>
    <source>
        <strain evidence="2 5">ATCC 39006</strain>
    </source>
</reference>
<dbReference type="SUPFAM" id="SSF55729">
    <property type="entry name" value="Acyl-CoA N-acyltransferases (Nat)"/>
    <property type="match status" value="1"/>
</dbReference>
<dbReference type="InterPro" id="IPR016181">
    <property type="entry name" value="Acyl_CoA_acyltransferase"/>
</dbReference>
<dbReference type="EMBL" id="CP025084">
    <property type="protein sequence ID" value="AUH06776.1"/>
    <property type="molecule type" value="Genomic_DNA"/>
</dbReference>
<organism evidence="3 4">
    <name type="scientific">Serratia sp. (strain ATCC 39006)</name>
    <name type="common">Prodigiosinella confusarubida</name>
    <dbReference type="NCBI Taxonomy" id="104623"/>
    <lineage>
        <taxon>Bacteria</taxon>
        <taxon>Pseudomonadati</taxon>
        <taxon>Pseudomonadota</taxon>
        <taxon>Gammaproteobacteria</taxon>
        <taxon>Enterobacterales</taxon>
        <taxon>Pectobacteriaceae</taxon>
        <taxon>Prodigiosinella</taxon>
    </lineage>
</organism>
<dbReference type="Proteomes" id="UP000233778">
    <property type="component" value="Chromosome"/>
</dbReference>
<dbReference type="KEGG" id="sera:Ser39006_008585"/>
<dbReference type="Gene3D" id="3.40.630.30">
    <property type="match status" value="1"/>
</dbReference>
<evidence type="ECO:0000313" key="3">
    <source>
        <dbReference type="EMBL" id="AUH06776.1"/>
    </source>
</evidence>
<dbReference type="KEGG" id="serq:CWC46_08580"/>
<dbReference type="GO" id="GO:0016747">
    <property type="term" value="F:acyltransferase activity, transferring groups other than amino-acyl groups"/>
    <property type="evidence" value="ECO:0007669"/>
    <property type="project" value="InterPro"/>
</dbReference>
<dbReference type="Proteomes" id="UP000017700">
    <property type="component" value="Chromosome"/>
</dbReference>
<dbReference type="InterPro" id="IPR000182">
    <property type="entry name" value="GNAT_dom"/>
</dbReference>
<sequence>MEITYKINVPLTIDQFTALLAKTTLGPRRPLTNRTVLEEMLAQADLLISAWHNDELVGIARSVTDFCYCCYLSDLAVDENFQHHGIGKRLIKETARQLSPQCKIVLLAAPQAVGYYPKIGFEKHTSAWVSSANQFME</sequence>
<dbReference type="PANTHER" id="PTHR43233">
    <property type="entry name" value="FAMILY N-ACETYLTRANSFERASE, PUTATIVE (AFU_ORTHOLOGUE AFUA_6G03350)-RELATED"/>
    <property type="match status" value="1"/>
</dbReference>
<reference evidence="3" key="2">
    <citation type="submission" date="2013-09" db="EMBL/GenBank/DDBJ databases">
        <authorList>
            <person name="Wang G."/>
            <person name="Yang Y."/>
            <person name="Su Y."/>
        </authorList>
    </citation>
    <scope>NUCLEOTIDE SEQUENCE</scope>
    <source>
        <strain evidence="3">ATCC 39006</strain>
    </source>
</reference>
<dbReference type="PROSITE" id="PS51186">
    <property type="entry name" value="GNAT"/>
    <property type="match status" value="1"/>
</dbReference>
<proteinExistence type="predicted"/>
<keyword evidence="3" id="KW-0808">Transferase</keyword>
<protein>
    <submittedName>
        <fullName evidence="3">GNAT family N-acetyltransferase</fullName>
    </submittedName>
</protein>